<dbReference type="PANTHER" id="PTHR22967">
    <property type="entry name" value="SERINE/THREONINE PROTEIN KINASE"/>
    <property type="match status" value="1"/>
</dbReference>
<feature type="compositionally biased region" description="Basic residues" evidence="2">
    <location>
        <begin position="832"/>
        <end position="843"/>
    </location>
</feature>
<dbReference type="Proteomes" id="UP000190274">
    <property type="component" value="Chromosome B"/>
</dbReference>
<dbReference type="SMART" id="SM00220">
    <property type="entry name" value="S_TKc"/>
    <property type="match status" value="1"/>
</dbReference>
<reference evidence="5" key="1">
    <citation type="submission" date="2016-03" db="EMBL/GenBank/DDBJ databases">
        <authorList>
            <person name="Devillers H."/>
        </authorList>
    </citation>
    <scope>NUCLEOTIDE SEQUENCE [LARGE SCALE GENOMIC DNA]</scope>
</reference>
<dbReference type="AlphaFoldDB" id="A0A1G4ITV6"/>
<dbReference type="GO" id="GO:0005737">
    <property type="term" value="C:cytoplasm"/>
    <property type="evidence" value="ECO:0007669"/>
    <property type="project" value="TreeGrafter"/>
</dbReference>
<feature type="compositionally biased region" description="Basic and acidic residues" evidence="2">
    <location>
        <begin position="590"/>
        <end position="606"/>
    </location>
</feature>
<feature type="region of interest" description="Disordered" evidence="2">
    <location>
        <begin position="446"/>
        <end position="501"/>
    </location>
</feature>
<protein>
    <submittedName>
        <fullName evidence="4">LADA_0B06722g1_1</fullName>
    </submittedName>
</protein>
<dbReference type="Gene3D" id="1.10.510.10">
    <property type="entry name" value="Transferase(Phosphotransferase) domain 1"/>
    <property type="match status" value="1"/>
</dbReference>
<feature type="compositionally biased region" description="Polar residues" evidence="2">
    <location>
        <begin position="480"/>
        <end position="491"/>
    </location>
</feature>
<feature type="compositionally biased region" description="Low complexity" evidence="2">
    <location>
        <begin position="562"/>
        <end position="573"/>
    </location>
</feature>
<feature type="region of interest" description="Disordered" evidence="2">
    <location>
        <begin position="538"/>
        <end position="670"/>
    </location>
</feature>
<evidence type="ECO:0000256" key="1">
    <source>
        <dbReference type="ARBA" id="ARBA00022741"/>
    </source>
</evidence>
<accession>A0A1G4ITV6</accession>
<feature type="compositionally biased region" description="Polar residues" evidence="2">
    <location>
        <begin position="615"/>
        <end position="629"/>
    </location>
</feature>
<feature type="domain" description="Protein kinase" evidence="3">
    <location>
        <begin position="42"/>
        <end position="335"/>
    </location>
</feature>
<feature type="compositionally biased region" description="Polar residues" evidence="2">
    <location>
        <begin position="660"/>
        <end position="670"/>
    </location>
</feature>
<dbReference type="PANTHER" id="PTHR22967:SF65">
    <property type="entry name" value="SERINE_THREONINE-PROTEIN KINASE AKL1"/>
    <property type="match status" value="1"/>
</dbReference>
<feature type="compositionally biased region" description="Polar residues" evidence="2">
    <location>
        <begin position="787"/>
        <end position="800"/>
    </location>
</feature>
<feature type="compositionally biased region" description="Basic and acidic residues" evidence="2">
    <location>
        <begin position="812"/>
        <end position="823"/>
    </location>
</feature>
<feature type="region of interest" description="Disordered" evidence="2">
    <location>
        <begin position="1"/>
        <end position="24"/>
    </location>
</feature>
<proteinExistence type="predicted"/>
<dbReference type="InterPro" id="IPR008271">
    <property type="entry name" value="Ser/Thr_kinase_AS"/>
</dbReference>
<name>A0A1G4ITV6_9SACH</name>
<feature type="compositionally biased region" description="Polar residues" evidence="2">
    <location>
        <begin position="574"/>
        <end position="589"/>
    </location>
</feature>
<evidence type="ECO:0000313" key="5">
    <source>
        <dbReference type="Proteomes" id="UP000190274"/>
    </source>
</evidence>
<keyword evidence="5" id="KW-1185">Reference proteome</keyword>
<dbReference type="GO" id="GO:0005524">
    <property type="term" value="F:ATP binding"/>
    <property type="evidence" value="ECO:0007669"/>
    <property type="project" value="InterPro"/>
</dbReference>
<dbReference type="InterPro" id="IPR000719">
    <property type="entry name" value="Prot_kinase_dom"/>
</dbReference>
<dbReference type="GO" id="GO:1900186">
    <property type="term" value="P:negative regulation of clathrin-dependent endocytosis"/>
    <property type="evidence" value="ECO:0007669"/>
    <property type="project" value="EnsemblFungi"/>
</dbReference>
<feature type="compositionally biased region" description="Low complexity" evidence="2">
    <location>
        <begin position="459"/>
        <end position="470"/>
    </location>
</feature>
<keyword evidence="1" id="KW-0547">Nucleotide-binding</keyword>
<dbReference type="GO" id="GO:0004674">
    <property type="term" value="F:protein serine/threonine kinase activity"/>
    <property type="evidence" value="ECO:0007669"/>
    <property type="project" value="EnsemblFungi"/>
</dbReference>
<gene>
    <name evidence="4" type="ORF">LADA_0B06722G</name>
</gene>
<dbReference type="GO" id="GO:0000147">
    <property type="term" value="P:actin cortical patch assembly"/>
    <property type="evidence" value="ECO:0007669"/>
    <property type="project" value="TreeGrafter"/>
</dbReference>
<feature type="compositionally biased region" description="Basic and acidic residues" evidence="2">
    <location>
        <begin position="728"/>
        <end position="740"/>
    </location>
</feature>
<dbReference type="InterPro" id="IPR011009">
    <property type="entry name" value="Kinase-like_dom_sf"/>
</dbReference>
<dbReference type="Pfam" id="PF00069">
    <property type="entry name" value="Pkinase"/>
    <property type="match status" value="1"/>
</dbReference>
<feature type="compositionally biased region" description="Low complexity" evidence="2">
    <location>
        <begin position="630"/>
        <end position="648"/>
    </location>
</feature>
<feature type="compositionally biased region" description="Polar residues" evidence="2">
    <location>
        <begin position="747"/>
        <end position="762"/>
    </location>
</feature>
<dbReference type="GO" id="GO:0007015">
    <property type="term" value="P:actin filament organization"/>
    <property type="evidence" value="ECO:0007669"/>
    <property type="project" value="TreeGrafter"/>
</dbReference>
<dbReference type="OrthoDB" id="2018507at2759"/>
<feature type="compositionally biased region" description="Low complexity" evidence="2">
    <location>
        <begin position="711"/>
        <end position="726"/>
    </location>
</feature>
<dbReference type="STRING" id="1266660.A0A1G4ITV6"/>
<feature type="compositionally biased region" description="Basic and acidic residues" evidence="2">
    <location>
        <begin position="446"/>
        <end position="456"/>
    </location>
</feature>
<dbReference type="PROSITE" id="PS00108">
    <property type="entry name" value="PROTEIN_KINASE_ST"/>
    <property type="match status" value="1"/>
</dbReference>
<evidence type="ECO:0000259" key="3">
    <source>
        <dbReference type="PROSITE" id="PS50011"/>
    </source>
</evidence>
<sequence>MSKSEPSSHDLASGVNSSRSGTFPPMEQLKTGVQVIVGNHRVEVVKYLAEGGFAQIYVVRFIEYANELERQPSVPLTVGHLACLKRVLVTDENGLNEMRNEVGVMKQLSGSANIVQYYDSHASRSRDGTTGFEVMLLMELCPNNSLLDYMNQRLATKLSETDILKIMFDVTRALADMHHLPVPLIHRDIKIENVLVDADNNFKLCDFGSTSTCLPVANTHQEIAIITNNIYVHTTPQYRSPEMIDLYRCLPIDEKSDIWALGIFLYKLLFYTTPFELTGQFAILHSKYEIPVNNYSSKLINLIIIMLAENPNLRPNIYQVMDILCSMSRCDNPVEDKFQLGSYNFEKYAEYQAKLQKIQYQMYLSYENKQHVDVLNDLFINCFEIAPKQPVNMGQNTRSGSLEVDGSEASAIPVALSENTSAGEEDIGLVQQQFPSVEDLEGYLHEETRRDGDRHNSNTTASVGTSSHSSSKVDLGKTAETLSSSQGQPTLPSGAPPNMVRDMTARSLTSTKQHKSSNPFPYIHQEKYEVEPETNPIFESAGEVPDVNQPSIELDNAANPVQAAQSQRQASMSLLPNPQGASHSFQNQRQDFEKKESYEQYFRETRTPLVEKSVEPSSSEYPFQSMNGKQEQSLQIQQTQQTRALQQQYPDAAPNPPPQSQNLAYDPSSLQENAELLVDFSNVGRKEPQRLDLTFDSVDLSTPTKSGMKDSPSLSEQSLASSESYSVEMHRKVADSEKPSRRPPQGGTANTSLVTTQPSQGRRSLDLKYQEMDFSASPPPDAKLQKTKTTIHPSRKTNAGSDLRRSFTRGRKSLDLEHLKRDVASSTENTASKRRSFFGKFKS</sequence>
<dbReference type="EMBL" id="LT598456">
    <property type="protein sequence ID" value="SCU80343.1"/>
    <property type="molecule type" value="Genomic_DNA"/>
</dbReference>
<evidence type="ECO:0000256" key="2">
    <source>
        <dbReference type="SAM" id="MobiDB-lite"/>
    </source>
</evidence>
<organism evidence="4 5">
    <name type="scientific">Lachancea dasiensis</name>
    <dbReference type="NCBI Taxonomy" id="1072105"/>
    <lineage>
        <taxon>Eukaryota</taxon>
        <taxon>Fungi</taxon>
        <taxon>Dikarya</taxon>
        <taxon>Ascomycota</taxon>
        <taxon>Saccharomycotina</taxon>
        <taxon>Saccharomycetes</taxon>
        <taxon>Saccharomycetales</taxon>
        <taxon>Saccharomycetaceae</taxon>
        <taxon>Lachancea</taxon>
    </lineage>
</organism>
<dbReference type="PROSITE" id="PS50011">
    <property type="entry name" value="PROTEIN_KINASE_DOM"/>
    <property type="match status" value="1"/>
</dbReference>
<evidence type="ECO:0000313" key="4">
    <source>
        <dbReference type="EMBL" id="SCU80343.1"/>
    </source>
</evidence>
<feature type="region of interest" description="Disordered" evidence="2">
    <location>
        <begin position="685"/>
        <end position="843"/>
    </location>
</feature>
<dbReference type="SUPFAM" id="SSF56112">
    <property type="entry name" value="Protein kinase-like (PK-like)"/>
    <property type="match status" value="1"/>
</dbReference>